<name>A0A5A8EH48_CAFRO</name>
<gene>
    <name evidence="3" type="ORF">FNF27_01829</name>
</gene>
<reference evidence="3 4" key="1">
    <citation type="submission" date="2019-07" db="EMBL/GenBank/DDBJ databases">
        <title>Genomes of Cafeteria roenbergensis.</title>
        <authorList>
            <person name="Fischer M.G."/>
            <person name="Hackl T."/>
            <person name="Roman M."/>
        </authorList>
    </citation>
    <scope>NUCLEOTIDE SEQUENCE [LARGE SCALE GENOMIC DNA]</scope>
    <source>
        <strain evidence="3 4">E4-10P</strain>
    </source>
</reference>
<dbReference type="AlphaFoldDB" id="A0A5A8EH48"/>
<feature type="domain" description="Vacuolar membrane-associated protein Iml1 N-terminal" evidence="2">
    <location>
        <begin position="163"/>
        <end position="296"/>
    </location>
</feature>
<comment type="caution">
    <text evidence="3">The sequence shown here is derived from an EMBL/GenBank/DDBJ whole genome shotgun (WGS) entry which is preliminary data.</text>
</comment>
<protein>
    <recommendedName>
        <fullName evidence="2">Vacuolar membrane-associated protein Iml1 N-terminal domain-containing protein</fullName>
    </recommendedName>
</protein>
<feature type="region of interest" description="Disordered" evidence="1">
    <location>
        <begin position="596"/>
        <end position="670"/>
    </location>
</feature>
<dbReference type="OrthoDB" id="39497at2759"/>
<dbReference type="PANTHER" id="PTHR13179:SF8">
    <property type="entry name" value="GATOR COMPLEX PROTEIN DEPDC5"/>
    <property type="match status" value="1"/>
</dbReference>
<dbReference type="GO" id="GO:0005096">
    <property type="term" value="F:GTPase activator activity"/>
    <property type="evidence" value="ECO:0007669"/>
    <property type="project" value="InterPro"/>
</dbReference>
<feature type="region of interest" description="Disordered" evidence="1">
    <location>
        <begin position="442"/>
        <end position="489"/>
    </location>
</feature>
<evidence type="ECO:0000313" key="3">
    <source>
        <dbReference type="EMBL" id="KAA0176548.1"/>
    </source>
</evidence>
<dbReference type="PANTHER" id="PTHR13179">
    <property type="entry name" value="DEP DOMAIN CONTAINING PROTEIN 5"/>
    <property type="match status" value="1"/>
</dbReference>
<feature type="region of interest" description="Disordered" evidence="1">
    <location>
        <begin position="981"/>
        <end position="1003"/>
    </location>
</feature>
<dbReference type="InterPro" id="IPR048255">
    <property type="entry name" value="IML1_N"/>
</dbReference>
<evidence type="ECO:0000259" key="2">
    <source>
        <dbReference type="Pfam" id="PF12257"/>
    </source>
</evidence>
<dbReference type="EMBL" id="VLTO01000007">
    <property type="protein sequence ID" value="KAA0176548.1"/>
    <property type="molecule type" value="Genomic_DNA"/>
</dbReference>
<accession>A0A5A8EH48</accession>
<feature type="region of interest" description="Disordered" evidence="1">
    <location>
        <begin position="879"/>
        <end position="904"/>
    </location>
</feature>
<dbReference type="GO" id="GO:0010508">
    <property type="term" value="P:positive regulation of autophagy"/>
    <property type="evidence" value="ECO:0007669"/>
    <property type="project" value="TreeGrafter"/>
</dbReference>
<dbReference type="GO" id="GO:1904262">
    <property type="term" value="P:negative regulation of TORC1 signaling"/>
    <property type="evidence" value="ECO:0007669"/>
    <property type="project" value="TreeGrafter"/>
</dbReference>
<dbReference type="InterPro" id="IPR027244">
    <property type="entry name" value="IML1"/>
</dbReference>
<dbReference type="GO" id="GO:1990130">
    <property type="term" value="C:GATOR1 complex"/>
    <property type="evidence" value="ECO:0007669"/>
    <property type="project" value="TreeGrafter"/>
</dbReference>
<feature type="compositionally biased region" description="Low complexity" evidence="1">
    <location>
        <begin position="608"/>
        <end position="629"/>
    </location>
</feature>
<proteinExistence type="predicted"/>
<feature type="compositionally biased region" description="Low complexity" evidence="1">
    <location>
        <begin position="638"/>
        <end position="658"/>
    </location>
</feature>
<feature type="domain" description="Vacuolar membrane-associated protein Iml1 N-terminal" evidence="2">
    <location>
        <begin position="350"/>
        <end position="431"/>
    </location>
</feature>
<evidence type="ECO:0000256" key="1">
    <source>
        <dbReference type="SAM" id="MobiDB-lite"/>
    </source>
</evidence>
<feature type="compositionally biased region" description="Basic and acidic residues" evidence="1">
    <location>
        <begin position="479"/>
        <end position="489"/>
    </location>
</feature>
<organism evidence="3 4">
    <name type="scientific">Cafeteria roenbergensis</name>
    <name type="common">Marine flagellate</name>
    <dbReference type="NCBI Taxonomy" id="33653"/>
    <lineage>
        <taxon>Eukaryota</taxon>
        <taxon>Sar</taxon>
        <taxon>Stramenopiles</taxon>
        <taxon>Bigyra</taxon>
        <taxon>Opalozoa</taxon>
        <taxon>Bicosoecida</taxon>
        <taxon>Cafeteriaceae</taxon>
        <taxon>Cafeteria</taxon>
    </lineage>
</organism>
<dbReference type="Proteomes" id="UP000322899">
    <property type="component" value="Unassembled WGS sequence"/>
</dbReference>
<sequence>MMRKMMRITKAGGKKSQAAASAAADSASAAVGEVRSLEPVVIEVATHGAEAHAVETVVDPAKLASVRVGDLLCGCDPALAPVAGQQGRSGHAHADAFAEQAAQSLEALRRRSRVVLKVGRLAPLRGRAALSIATRSADLLHISARQRLAIWAVSEQSASLGLVEASCKGTHMPNGEVWRLTRAMAGMCLHEGEMVTVGGTRLTIKALHSAEGSRVRSGLVGSATRVALRSRSAHVVVMFQASSDAWDVGADGRVRVEAMVSFVQSLLRRWSRLNCDHRLTLCIFSRSHLDVDPAVVEAVAELRELASERLRSAWRGLDGTSVWLADPDLLARGAVAALETAASAAGKGVSEVGALLEAINCGLDLFAGAHRARDMARHGQHLVVVSAGQGIFHVDAPLTRLTKQRMVSSGIGCDLVCCGAPPLHNVPLFVFAPEAAKASVLSSDSHGGAQEGPSGAAAPIRQHGGPGHRRTGSHTSNRSSEDEAARRLRAEEREAERVVVFGFDQYRMPHWLHASFYRPDDDDDAAYSAVGSDPRKCPPGPLVLQADVALEHAWAGWWRQGGRQSAAAALMAALQAAPALRAMAGLGDVRAISDAERPADQQKQSPMAAAAGGAASLGSAAGRAGSPASLPHHEWSQSGNASSDSGARSASAHGGRQSRSSHSKRSAPPAWLAATKPVPSLGQWGFDGLTGSQLATRAESAYLLDWRTAGAHQASDDPAGAASQPLHQTLSWIDPPAPSIIFAIAAPRLTTDGHIVPRPLLGRLLGAGLVSPSDGNPSTHSPMEVRPSDLWRAARQQGDRHPVVTEEPPDLWSLAVLEQEMEEQAEQEAAALAQQRLDPAAGVAVSGEAGVPRACGHFGAAGQGSSLRLEAGQHERTLNEEAGTPAAGTLVGGDDSASQPAVRSGSASCEQALAAAADMGRALARGLLLPSSGCPALRDAALAPPHAAHARGVWVPWSSTSGRTILIGTSALETGLVGASKRAPGATASGVKPSGLGPKHPRPGAACALHRAWGCPARDQPRRGSAALP</sequence>
<evidence type="ECO:0000313" key="4">
    <source>
        <dbReference type="Proteomes" id="UP000322899"/>
    </source>
</evidence>
<dbReference type="Pfam" id="PF12257">
    <property type="entry name" value="IML1"/>
    <property type="match status" value="2"/>
</dbReference>